<protein>
    <submittedName>
        <fullName evidence="2">Uncharacterized protein</fullName>
    </submittedName>
</protein>
<keyword evidence="1" id="KW-0472">Membrane</keyword>
<evidence type="ECO:0000313" key="3">
    <source>
        <dbReference type="Proteomes" id="UP000622687"/>
    </source>
</evidence>
<name>A0A934M5P9_9CLOT</name>
<dbReference type="RefSeq" id="WP_211143231.1">
    <property type="nucleotide sequence ID" value="NZ_JAEEGB010000015.1"/>
</dbReference>
<keyword evidence="1" id="KW-0812">Transmembrane</keyword>
<dbReference type="Proteomes" id="UP000622687">
    <property type="component" value="Unassembled WGS sequence"/>
</dbReference>
<sequence>MFNNNFGFGFIALAALIGLLLLGRNRRKGARDAIIITLAVIIVCGCACNNN</sequence>
<feature type="transmembrane region" description="Helical" evidence="1">
    <location>
        <begin position="6"/>
        <end position="23"/>
    </location>
</feature>
<evidence type="ECO:0000256" key="1">
    <source>
        <dbReference type="SAM" id="Phobius"/>
    </source>
</evidence>
<proteinExistence type="predicted"/>
<dbReference type="EMBL" id="JAEEGB010000015">
    <property type="protein sequence ID" value="MBI6873808.1"/>
    <property type="molecule type" value="Genomic_DNA"/>
</dbReference>
<accession>A0A934M5P9</accession>
<keyword evidence="3" id="KW-1185">Reference proteome</keyword>
<comment type="caution">
    <text evidence="2">The sequence shown here is derived from an EMBL/GenBank/DDBJ whole genome shotgun (WGS) entry which is preliminary data.</text>
</comment>
<gene>
    <name evidence="2" type="ORF">I6U51_13970</name>
</gene>
<keyword evidence="1" id="KW-1133">Transmembrane helix</keyword>
<reference evidence="2" key="1">
    <citation type="submission" date="2020-12" db="EMBL/GenBank/DDBJ databases">
        <title>Clostridium thailandense sp. nov., a novel acetogenic bacterium isolated from peat land soil in Thailand.</title>
        <authorList>
            <person name="Chaikitkaew S."/>
            <person name="Birkeland N.K."/>
        </authorList>
    </citation>
    <scope>NUCLEOTIDE SEQUENCE</scope>
    <source>
        <strain evidence="2">DSM 17425</strain>
    </source>
</reference>
<dbReference type="AlphaFoldDB" id="A0A934M5P9"/>
<organism evidence="2 3">
    <name type="scientific">Clostridium aciditolerans</name>
    <dbReference type="NCBI Taxonomy" id="339861"/>
    <lineage>
        <taxon>Bacteria</taxon>
        <taxon>Bacillati</taxon>
        <taxon>Bacillota</taxon>
        <taxon>Clostridia</taxon>
        <taxon>Eubacteriales</taxon>
        <taxon>Clostridiaceae</taxon>
        <taxon>Clostridium</taxon>
    </lineage>
</organism>
<evidence type="ECO:0000313" key="2">
    <source>
        <dbReference type="EMBL" id="MBI6873808.1"/>
    </source>
</evidence>